<dbReference type="GO" id="GO:0004792">
    <property type="term" value="F:thiosulfate-cyanide sulfurtransferase activity"/>
    <property type="evidence" value="ECO:0007669"/>
    <property type="project" value="TreeGrafter"/>
</dbReference>
<accession>A0A4Q9VT34</accession>
<dbReference type="Gene3D" id="3.40.250.10">
    <property type="entry name" value="Rhodanese-like domain"/>
    <property type="match status" value="1"/>
</dbReference>
<dbReference type="PANTHER" id="PTHR44086:SF10">
    <property type="entry name" value="THIOSULFATE SULFURTRANSFERASE_RHODANESE-LIKE DOMAIN-CONTAINING PROTEIN 3"/>
    <property type="match status" value="1"/>
</dbReference>
<dbReference type="RefSeq" id="WP_131309006.1">
    <property type="nucleotide sequence ID" value="NZ_SJFN01000012.1"/>
</dbReference>
<dbReference type="SMART" id="SM00450">
    <property type="entry name" value="RHOD"/>
    <property type="match status" value="1"/>
</dbReference>
<feature type="domain" description="Rhodanese" evidence="1">
    <location>
        <begin position="24"/>
        <end position="112"/>
    </location>
</feature>
<dbReference type="AlphaFoldDB" id="A0A4Q9VT34"/>
<gene>
    <name evidence="2" type="ORF">EYW49_09860</name>
</gene>
<dbReference type="CDD" id="cd00158">
    <property type="entry name" value="RHOD"/>
    <property type="match status" value="1"/>
</dbReference>
<dbReference type="SUPFAM" id="SSF52821">
    <property type="entry name" value="Rhodanese/Cell cycle control phosphatase"/>
    <property type="match status" value="1"/>
</dbReference>
<organism evidence="2 3">
    <name type="scientific">Siculibacillus lacustris</name>
    <dbReference type="NCBI Taxonomy" id="1549641"/>
    <lineage>
        <taxon>Bacteria</taxon>
        <taxon>Pseudomonadati</taxon>
        <taxon>Pseudomonadota</taxon>
        <taxon>Alphaproteobacteria</taxon>
        <taxon>Hyphomicrobiales</taxon>
        <taxon>Ancalomicrobiaceae</taxon>
        <taxon>Siculibacillus</taxon>
    </lineage>
</organism>
<dbReference type="PROSITE" id="PS50206">
    <property type="entry name" value="RHODANESE_3"/>
    <property type="match status" value="1"/>
</dbReference>
<proteinExistence type="predicted"/>
<comment type="caution">
    <text evidence="2">The sequence shown here is derived from an EMBL/GenBank/DDBJ whole genome shotgun (WGS) entry which is preliminary data.</text>
</comment>
<dbReference type="Proteomes" id="UP000292781">
    <property type="component" value="Unassembled WGS sequence"/>
</dbReference>
<evidence type="ECO:0000313" key="3">
    <source>
        <dbReference type="Proteomes" id="UP000292781"/>
    </source>
</evidence>
<dbReference type="InterPro" id="IPR036873">
    <property type="entry name" value="Rhodanese-like_dom_sf"/>
</dbReference>
<protein>
    <submittedName>
        <fullName evidence="2">Rhodanese-like domain-containing protein</fullName>
    </submittedName>
</protein>
<name>A0A4Q9VT34_9HYPH</name>
<evidence type="ECO:0000313" key="2">
    <source>
        <dbReference type="EMBL" id="TBW38241.1"/>
    </source>
</evidence>
<dbReference type="InterPro" id="IPR001763">
    <property type="entry name" value="Rhodanese-like_dom"/>
</dbReference>
<dbReference type="Pfam" id="PF00581">
    <property type="entry name" value="Rhodanese"/>
    <property type="match status" value="1"/>
</dbReference>
<dbReference type="EMBL" id="SJFN01000012">
    <property type="protein sequence ID" value="TBW38241.1"/>
    <property type="molecule type" value="Genomic_DNA"/>
</dbReference>
<dbReference type="PANTHER" id="PTHR44086">
    <property type="entry name" value="THIOSULFATE SULFURTRANSFERASE RDL2, MITOCHONDRIAL-RELATED"/>
    <property type="match status" value="1"/>
</dbReference>
<dbReference type="OrthoDB" id="9807812at2"/>
<sequence>MFGFGKSAAPIETLTPPEAHRRAVAGEILLVDVREAHEWAEGHVPGAHHAPLSSLATTVAAIPTDKPVVFYCLAGGRSAKAIELARSLGLPHGAHVGGGIGAWRAHGLPVER</sequence>
<reference evidence="2 3" key="1">
    <citation type="submission" date="2019-02" db="EMBL/GenBank/DDBJ databases">
        <title>Siculibacillus lacustris gen. nov., sp. nov., a new rosette-forming bacterium isolated from a freshwater crater lake (Lake St. Ana, Romania).</title>
        <authorList>
            <person name="Felfoldi T."/>
            <person name="Marton Z."/>
            <person name="Szabo A."/>
            <person name="Mentes A."/>
            <person name="Boka K."/>
            <person name="Marialigeti K."/>
            <person name="Mathe I."/>
            <person name="Koncz M."/>
            <person name="Schumann P."/>
            <person name="Toth E."/>
        </authorList>
    </citation>
    <scope>NUCLEOTIDE SEQUENCE [LARGE SCALE GENOMIC DNA]</scope>
    <source>
        <strain evidence="2 3">SA-279</strain>
    </source>
</reference>
<evidence type="ECO:0000259" key="1">
    <source>
        <dbReference type="PROSITE" id="PS50206"/>
    </source>
</evidence>
<keyword evidence="3" id="KW-1185">Reference proteome</keyword>